<evidence type="ECO:0000313" key="2">
    <source>
        <dbReference type="Proteomes" id="UP000077173"/>
    </source>
</evidence>
<dbReference type="RefSeq" id="WP_063681659.1">
    <property type="nucleotide sequence ID" value="NZ_LSEF01000104.1"/>
</dbReference>
<dbReference type="AlphaFoldDB" id="A0A176YMW8"/>
<protein>
    <submittedName>
        <fullName evidence="1">Uncharacterized protein</fullName>
    </submittedName>
</protein>
<proteinExistence type="predicted"/>
<keyword evidence="2" id="KW-1185">Reference proteome</keyword>
<gene>
    <name evidence="1" type="ORF">AXW67_01240</name>
</gene>
<organism evidence="1 2">
    <name type="scientific">Bradyrhizobium neotropicale</name>
    <dbReference type="NCBI Taxonomy" id="1497615"/>
    <lineage>
        <taxon>Bacteria</taxon>
        <taxon>Pseudomonadati</taxon>
        <taxon>Pseudomonadota</taxon>
        <taxon>Alphaproteobacteria</taxon>
        <taxon>Hyphomicrobiales</taxon>
        <taxon>Nitrobacteraceae</taxon>
        <taxon>Bradyrhizobium</taxon>
    </lineage>
</organism>
<dbReference type="EMBL" id="LSEF01000104">
    <property type="protein sequence ID" value="OAF08494.1"/>
    <property type="molecule type" value="Genomic_DNA"/>
</dbReference>
<reference evidence="1 2" key="1">
    <citation type="submission" date="2016-02" db="EMBL/GenBank/DDBJ databases">
        <title>Draft genome sequence of the strain BR 10247T Bradyrhizobium neotropicale isolated from nodules of Centrolobium paraense.</title>
        <authorList>
            <person name="Simoes-Araujo J.L."/>
            <person name="Barauna A.C."/>
            <person name="Silva K."/>
            <person name="Zilli J.E."/>
        </authorList>
    </citation>
    <scope>NUCLEOTIDE SEQUENCE [LARGE SCALE GENOMIC DNA]</scope>
    <source>
        <strain evidence="1 2">BR 10247</strain>
    </source>
</reference>
<comment type="caution">
    <text evidence="1">The sequence shown here is derived from an EMBL/GenBank/DDBJ whole genome shotgun (WGS) entry which is preliminary data.</text>
</comment>
<evidence type="ECO:0000313" key="1">
    <source>
        <dbReference type="EMBL" id="OAF08494.1"/>
    </source>
</evidence>
<accession>A0A176YMW8</accession>
<dbReference type="Proteomes" id="UP000077173">
    <property type="component" value="Unassembled WGS sequence"/>
</dbReference>
<name>A0A176YMW8_9BRAD</name>
<sequence length="81" mass="8620">MSLSSFNAIAAARGDGLDPKLRELLQRAAVPPHSEVVVRSDGMLQAGPSPRSEEEEIVSAVVVELQKLLDNRTRRGGIIGG</sequence>
<dbReference type="GeneID" id="32583187"/>